<organism evidence="3">
    <name type="scientific">Tunturiibacter psychrotolerans</name>
    <dbReference type="NCBI Taxonomy" id="3069686"/>
    <lineage>
        <taxon>Bacteria</taxon>
        <taxon>Pseudomonadati</taxon>
        <taxon>Acidobacteriota</taxon>
        <taxon>Terriglobia</taxon>
        <taxon>Terriglobales</taxon>
        <taxon>Acidobacteriaceae</taxon>
        <taxon>Tunturiibacter</taxon>
    </lineage>
</organism>
<dbReference type="InterPro" id="IPR032710">
    <property type="entry name" value="NTF2-like_dom_sf"/>
</dbReference>
<evidence type="ECO:0000259" key="2">
    <source>
        <dbReference type="Pfam" id="PF14534"/>
    </source>
</evidence>
<accession>A0AAU7ZPG3</accession>
<feature type="signal peptide" evidence="1">
    <location>
        <begin position="1"/>
        <end position="20"/>
    </location>
</feature>
<evidence type="ECO:0000313" key="3">
    <source>
        <dbReference type="EMBL" id="XCB32829.1"/>
    </source>
</evidence>
<feature type="domain" description="DUF4440" evidence="2">
    <location>
        <begin position="33"/>
        <end position="147"/>
    </location>
</feature>
<dbReference type="InterPro" id="IPR027843">
    <property type="entry name" value="DUF4440"/>
</dbReference>
<dbReference type="Pfam" id="PF14534">
    <property type="entry name" value="DUF4440"/>
    <property type="match status" value="1"/>
</dbReference>
<sequence length="160" mass="18051">MLTRILFAAVLCLISSCAVAQTDTGPATDVEAIHRLINQYTKAVDTVDLQLLSQIWSHSPEVSFIYPLGEEHGLDAIEQHVFQNVMGGMFSTRDLLTNRVEIHVTGDAAWAEFHWVFHATMRKDESAVTTRGVETQVYRKESGSWRLVHVHYSEDRQAVP</sequence>
<dbReference type="KEGG" id="tpsc:RBB77_20770"/>
<reference evidence="3" key="1">
    <citation type="submission" date="2023-08" db="EMBL/GenBank/DDBJ databases">
        <authorList>
            <person name="Messyasz A."/>
            <person name="Mannisto M.K."/>
            <person name="Kerkhof L.J."/>
            <person name="Haggblom M."/>
        </authorList>
    </citation>
    <scope>NUCLEOTIDE SEQUENCE</scope>
    <source>
        <strain evidence="3">X5P6</strain>
    </source>
</reference>
<dbReference type="SUPFAM" id="SSF54427">
    <property type="entry name" value="NTF2-like"/>
    <property type="match status" value="1"/>
</dbReference>
<gene>
    <name evidence="3" type="ORF">RBB77_20770</name>
</gene>
<dbReference type="AlphaFoldDB" id="A0AAU7ZPG3"/>
<name>A0AAU7ZPG3_9BACT</name>
<evidence type="ECO:0000256" key="1">
    <source>
        <dbReference type="SAM" id="SignalP"/>
    </source>
</evidence>
<dbReference type="Gene3D" id="3.10.450.50">
    <property type="match status" value="1"/>
</dbReference>
<reference evidence="3" key="2">
    <citation type="journal article" date="2024" name="Environ. Microbiol.">
        <title>Genome analysis and description of Tunturibacter gen. nov. expands the diversity of Terriglobia in tundra soils.</title>
        <authorList>
            <person name="Messyasz A."/>
            <person name="Mannisto M.K."/>
            <person name="Kerkhof L.J."/>
            <person name="Haggblom M.M."/>
        </authorList>
    </citation>
    <scope>NUCLEOTIDE SEQUENCE</scope>
    <source>
        <strain evidence="3">X5P6</strain>
    </source>
</reference>
<protein>
    <submittedName>
        <fullName evidence="3">Nuclear transport factor 2 family protein</fullName>
    </submittedName>
</protein>
<keyword evidence="1" id="KW-0732">Signal</keyword>
<dbReference type="EMBL" id="CP132942">
    <property type="protein sequence ID" value="XCB32829.1"/>
    <property type="molecule type" value="Genomic_DNA"/>
</dbReference>
<feature type="chain" id="PRO_5043997780" evidence="1">
    <location>
        <begin position="21"/>
        <end position="160"/>
    </location>
</feature>
<proteinExistence type="predicted"/>
<dbReference type="RefSeq" id="WP_353063666.1">
    <property type="nucleotide sequence ID" value="NZ_CP132942.1"/>
</dbReference>
<dbReference type="PROSITE" id="PS51257">
    <property type="entry name" value="PROKAR_LIPOPROTEIN"/>
    <property type="match status" value="1"/>
</dbReference>